<name>A0A6J4T9D4_9ACTN</name>
<accession>A0A6J4T9D4</accession>
<evidence type="ECO:0000256" key="1">
    <source>
        <dbReference type="SAM" id="MobiDB-lite"/>
    </source>
</evidence>
<organism evidence="2">
    <name type="scientific">uncultured Solirubrobacteraceae bacterium</name>
    <dbReference type="NCBI Taxonomy" id="1162706"/>
    <lineage>
        <taxon>Bacteria</taxon>
        <taxon>Bacillati</taxon>
        <taxon>Actinomycetota</taxon>
        <taxon>Thermoleophilia</taxon>
        <taxon>Solirubrobacterales</taxon>
        <taxon>Solirubrobacteraceae</taxon>
        <taxon>environmental samples</taxon>
    </lineage>
</organism>
<proteinExistence type="predicted"/>
<feature type="non-terminal residue" evidence="2">
    <location>
        <position position="99"/>
    </location>
</feature>
<feature type="compositionally biased region" description="Basic and acidic residues" evidence="1">
    <location>
        <begin position="87"/>
        <end position="99"/>
    </location>
</feature>
<sequence length="99" mass="11472">VPDDPGLPDQEPLPDRGGAGRPRRGGNQPRERRLRRPVGFREGRPAEAARPQRTSRGRPRQGQERHLRRLRQGRSRQVVADRQPRRRPGDGRQEGRRPR</sequence>
<feature type="region of interest" description="Disordered" evidence="1">
    <location>
        <begin position="1"/>
        <end position="99"/>
    </location>
</feature>
<dbReference type="EMBL" id="CADCVP010000311">
    <property type="protein sequence ID" value="CAA9516870.1"/>
    <property type="molecule type" value="Genomic_DNA"/>
</dbReference>
<feature type="non-terminal residue" evidence="2">
    <location>
        <position position="1"/>
    </location>
</feature>
<evidence type="ECO:0000313" key="2">
    <source>
        <dbReference type="EMBL" id="CAA9516870.1"/>
    </source>
</evidence>
<gene>
    <name evidence="2" type="ORF">AVDCRST_MAG69-2820</name>
</gene>
<reference evidence="2" key="1">
    <citation type="submission" date="2020-02" db="EMBL/GenBank/DDBJ databases">
        <authorList>
            <person name="Meier V. D."/>
        </authorList>
    </citation>
    <scope>NUCLEOTIDE SEQUENCE</scope>
    <source>
        <strain evidence="2">AVDCRST_MAG69</strain>
    </source>
</reference>
<dbReference type="AlphaFoldDB" id="A0A6J4T9D4"/>
<protein>
    <submittedName>
        <fullName evidence="2">Putative ATP/GTP-binding protein (Mrp protein homolog)</fullName>
    </submittedName>
</protein>